<dbReference type="Proteomes" id="UP000299102">
    <property type="component" value="Unassembled WGS sequence"/>
</dbReference>
<keyword evidence="2" id="KW-1185">Reference proteome</keyword>
<accession>A0A4C1VWK4</accession>
<comment type="caution">
    <text evidence="1">The sequence shown here is derived from an EMBL/GenBank/DDBJ whole genome shotgun (WGS) entry which is preliminary data.</text>
</comment>
<reference evidence="1 2" key="1">
    <citation type="journal article" date="2019" name="Commun. Biol.">
        <title>The bagworm genome reveals a unique fibroin gene that provides high tensile strength.</title>
        <authorList>
            <person name="Kono N."/>
            <person name="Nakamura H."/>
            <person name="Ohtoshi R."/>
            <person name="Tomita M."/>
            <person name="Numata K."/>
            <person name="Arakawa K."/>
        </authorList>
    </citation>
    <scope>NUCLEOTIDE SEQUENCE [LARGE SCALE GENOMIC DNA]</scope>
</reference>
<name>A0A4C1VWK4_EUMVA</name>
<proteinExistence type="predicted"/>
<protein>
    <submittedName>
        <fullName evidence="1">Uncharacterized protein</fullName>
    </submittedName>
</protein>
<dbReference type="AlphaFoldDB" id="A0A4C1VWK4"/>
<sequence length="232" mass="26258">MRTEDEDQDHMDTASSVAIKDGRSLSTRVKLPQRKIIGNKKYQRNTLRTASTCTTRTCASVLKSTPRLTRAKRSLHLFPAAAFSEANPVTRVRSRNITHARHARRVIASAKAPARSPGVPRAGVAKEFYVSLINRCMRLRGFTISFHSAKHWLTVLKRPFPLCRLYAHVQLGAARQVRKALLNLERGEETPPVPAYGADSISLLLRQRVPIPFLDYPRRELEEIRLSSDRNI</sequence>
<dbReference type="EMBL" id="BGZK01000415">
    <property type="protein sequence ID" value="GBP42304.1"/>
    <property type="molecule type" value="Genomic_DNA"/>
</dbReference>
<evidence type="ECO:0000313" key="1">
    <source>
        <dbReference type="EMBL" id="GBP42304.1"/>
    </source>
</evidence>
<gene>
    <name evidence="1" type="ORF">EVAR_16400_1</name>
</gene>
<evidence type="ECO:0000313" key="2">
    <source>
        <dbReference type="Proteomes" id="UP000299102"/>
    </source>
</evidence>
<organism evidence="1 2">
    <name type="scientific">Eumeta variegata</name>
    <name type="common">Bagworm moth</name>
    <name type="synonym">Eumeta japonica</name>
    <dbReference type="NCBI Taxonomy" id="151549"/>
    <lineage>
        <taxon>Eukaryota</taxon>
        <taxon>Metazoa</taxon>
        <taxon>Ecdysozoa</taxon>
        <taxon>Arthropoda</taxon>
        <taxon>Hexapoda</taxon>
        <taxon>Insecta</taxon>
        <taxon>Pterygota</taxon>
        <taxon>Neoptera</taxon>
        <taxon>Endopterygota</taxon>
        <taxon>Lepidoptera</taxon>
        <taxon>Glossata</taxon>
        <taxon>Ditrysia</taxon>
        <taxon>Tineoidea</taxon>
        <taxon>Psychidae</taxon>
        <taxon>Oiketicinae</taxon>
        <taxon>Eumeta</taxon>
    </lineage>
</organism>